<keyword evidence="2" id="KW-1185">Reference proteome</keyword>
<dbReference type="Proteomes" id="UP001054945">
    <property type="component" value="Unassembled WGS sequence"/>
</dbReference>
<protein>
    <recommendedName>
        <fullName evidence="3">Ribosomal protein S19</fullName>
    </recommendedName>
</protein>
<name>A0AAV4WR86_CAEEX</name>
<evidence type="ECO:0008006" key="3">
    <source>
        <dbReference type="Google" id="ProtNLM"/>
    </source>
</evidence>
<evidence type="ECO:0000313" key="1">
    <source>
        <dbReference type="EMBL" id="GIY84853.1"/>
    </source>
</evidence>
<accession>A0AAV4WR86</accession>
<dbReference type="EMBL" id="BPLR01016581">
    <property type="protein sequence ID" value="GIY84853.1"/>
    <property type="molecule type" value="Genomic_DNA"/>
</dbReference>
<comment type="caution">
    <text evidence="1">The sequence shown here is derived from an EMBL/GenBank/DDBJ whole genome shotgun (WGS) entry which is preliminary data.</text>
</comment>
<reference evidence="1 2" key="1">
    <citation type="submission" date="2021-06" db="EMBL/GenBank/DDBJ databases">
        <title>Caerostris extrusa draft genome.</title>
        <authorList>
            <person name="Kono N."/>
            <person name="Arakawa K."/>
        </authorList>
    </citation>
    <scope>NUCLEOTIDE SEQUENCE [LARGE SCALE GENOMIC DNA]</scope>
</reference>
<gene>
    <name evidence="1" type="ORF">CEXT_47131</name>
</gene>
<sequence>MQLQLKISGWHLGSELHPKRNIFPSSFSVADPTLSVWKRERGQSLRARRDKATVWRSRCVETGVSRRFTQNYPVVLLEKEEGKLFKNGFWDHKIVRIRISGMEKKTSRWSMSS</sequence>
<dbReference type="AlphaFoldDB" id="A0AAV4WR86"/>
<proteinExistence type="predicted"/>
<evidence type="ECO:0000313" key="2">
    <source>
        <dbReference type="Proteomes" id="UP001054945"/>
    </source>
</evidence>
<organism evidence="1 2">
    <name type="scientific">Caerostris extrusa</name>
    <name type="common">Bark spider</name>
    <name type="synonym">Caerostris bankana</name>
    <dbReference type="NCBI Taxonomy" id="172846"/>
    <lineage>
        <taxon>Eukaryota</taxon>
        <taxon>Metazoa</taxon>
        <taxon>Ecdysozoa</taxon>
        <taxon>Arthropoda</taxon>
        <taxon>Chelicerata</taxon>
        <taxon>Arachnida</taxon>
        <taxon>Araneae</taxon>
        <taxon>Araneomorphae</taxon>
        <taxon>Entelegynae</taxon>
        <taxon>Araneoidea</taxon>
        <taxon>Araneidae</taxon>
        <taxon>Caerostris</taxon>
    </lineage>
</organism>